<dbReference type="RefSeq" id="WP_091214087.1">
    <property type="nucleotide sequence ID" value="NZ_FNHE01000002.1"/>
</dbReference>
<dbReference type="STRING" id="1137991.SAMN05660642_00777"/>
<evidence type="ECO:0000313" key="12">
    <source>
        <dbReference type="Proteomes" id="UP000198680"/>
    </source>
</evidence>
<dbReference type="UniPathway" id="UPA00223">
    <property type="reaction ID" value="UER00718"/>
</dbReference>
<dbReference type="Gene3D" id="6.10.190.10">
    <property type="match status" value="1"/>
</dbReference>
<accession>A0A1G9MUC1</accession>
<evidence type="ECO:0000256" key="7">
    <source>
        <dbReference type="RuleBase" id="RU361275"/>
    </source>
</evidence>
<evidence type="ECO:0000256" key="8">
    <source>
        <dbReference type="SAM" id="MobiDB-lite"/>
    </source>
</evidence>
<dbReference type="GO" id="GO:0003994">
    <property type="term" value="F:aconitate hydratase activity"/>
    <property type="evidence" value="ECO:0007669"/>
    <property type="project" value="UniProtKB-EC"/>
</dbReference>
<keyword evidence="4 7" id="KW-0408">Iron</keyword>
<keyword evidence="7" id="KW-0004">4Fe-4S</keyword>
<dbReference type="InterPro" id="IPR036008">
    <property type="entry name" value="Aconitase_4Fe-4S_dom"/>
</dbReference>
<sequence length="915" mass="97454">MARNDSFGARKVLELGGGQFETWAVHAVPGAEDLPFSLKIVLENLLRHEDGVTVTAEDIQDLASGAGRGREVSFAPARVFLHDTNGIPVLADLAAMREAVRDLGGDPAVVDPVIPAELTVDHSVVTDVSGRPDAMALNVAREYARHEERYRFLKWGQQQFRRLAVVPPGTGIMHQINLEYLADVVVRRDGRAFPDTLVGTDSHTTMINGLGVLGWGVGGIEAEAAMLGLPVSTLVPPVVGLELTGERRPGVTATDLVLTIAELLRAHGVVGRFVEFTGPSVGAVPLADRATLANMSPEFGSTCAIFPIDRVTVDYLRFTGRDAEHVAAVERYAKEQGLWHDPAARPRFDDLIRLDLSTVEPSLAGPRRPQDRIPLASSRSRFRGALAELLAERTPEAAGDAVDEAGEESFPASDAPALSPEARVHEEPALGHGAVAIAAITSCTNTSNPSVMVAAGLLARNAVAAGLAAKPWVRTSLAPGSKVVTDYLRRAGLDAPLEQLGFHTVGYGCMTCIGNSGPLTPEVSRAVADRDLLVASVLSGNRNFEGRINNDVALNYLASPPLVVAYALAGSMDADLLHEPLGVDPAGRPVYLGDLWPPDAEIEQVVRANLDPAMFADRYADVFTGEERWAQLPAGGGATFDWDPDSTYVRRPPFLDGLSPVPEPVGDITGARALAVLGDSVTTDHICPAGRIPADSPAGEFLRARGETDLNTYASRRGDHEVMLRGAFGNQRLRNRLAPHRRGGWTLDHLDGREKPVFEAAEHSRAAGTPLVVLAGREYGTGSSRDWAAKGTALLGVRAVLAESFERIHRSNLVGMGVLPLQFRAGDSVESLGLTGRETFDITGLEGLSEGDRPGCVVVEARSDDGSRVRFAATVRVDTAREARYLRHGGILPYVARRLAGVADPGPLSPSPAAP</sequence>
<dbReference type="GO" id="GO:0046872">
    <property type="term" value="F:metal ion binding"/>
    <property type="evidence" value="ECO:0007669"/>
    <property type="project" value="UniProtKB-KW"/>
</dbReference>
<dbReference type="OrthoDB" id="9764318at2"/>
<evidence type="ECO:0000256" key="5">
    <source>
        <dbReference type="ARBA" id="ARBA00023014"/>
    </source>
</evidence>
<dbReference type="NCBIfam" id="NF009520">
    <property type="entry name" value="PRK12881.1"/>
    <property type="match status" value="1"/>
</dbReference>
<dbReference type="SUPFAM" id="SSF52016">
    <property type="entry name" value="LeuD/IlvD-like"/>
    <property type="match status" value="1"/>
</dbReference>
<comment type="function">
    <text evidence="7">Catalyzes the isomerization of citrate to isocitrate via cis-aconitate.</text>
</comment>
<dbReference type="EMBL" id="FNHE01000002">
    <property type="protein sequence ID" value="SDL77704.1"/>
    <property type="molecule type" value="Genomic_DNA"/>
</dbReference>
<dbReference type="Pfam" id="PF00330">
    <property type="entry name" value="Aconitase"/>
    <property type="match status" value="1"/>
</dbReference>
<protein>
    <recommendedName>
        <fullName evidence="7">Aconitate hydratase</fullName>
        <shortName evidence="7">Aconitase</shortName>
        <ecNumber evidence="7">4.2.1.3</ecNumber>
    </recommendedName>
</protein>
<dbReference type="GO" id="GO:0051539">
    <property type="term" value="F:4 iron, 4 sulfur cluster binding"/>
    <property type="evidence" value="ECO:0007669"/>
    <property type="project" value="UniProtKB-KW"/>
</dbReference>
<proteinExistence type="inferred from homology"/>
<dbReference type="GO" id="GO:0006099">
    <property type="term" value="P:tricarboxylic acid cycle"/>
    <property type="evidence" value="ECO:0007669"/>
    <property type="project" value="UniProtKB-UniPathway"/>
</dbReference>
<dbReference type="InterPro" id="IPR000573">
    <property type="entry name" value="AconitaseA/IPMdHydase_ssu_swvl"/>
</dbReference>
<dbReference type="PROSITE" id="PS01244">
    <property type="entry name" value="ACONITASE_2"/>
    <property type="match status" value="1"/>
</dbReference>
<comment type="catalytic activity">
    <reaction evidence="7">
        <text>citrate = D-threo-isocitrate</text>
        <dbReference type="Rhea" id="RHEA:10336"/>
        <dbReference type="ChEBI" id="CHEBI:15562"/>
        <dbReference type="ChEBI" id="CHEBI:16947"/>
        <dbReference type="EC" id="4.2.1.3"/>
    </reaction>
</comment>
<keyword evidence="6 7" id="KW-0456">Lyase</keyword>
<dbReference type="PRINTS" id="PR00415">
    <property type="entry name" value="ACONITASE"/>
</dbReference>
<dbReference type="FunFam" id="3.20.19.10:FF:000001">
    <property type="entry name" value="Aconitate hydratase"/>
    <property type="match status" value="1"/>
</dbReference>
<keyword evidence="12" id="KW-1185">Reference proteome</keyword>
<gene>
    <name evidence="11" type="ORF">SAMN05660642_00777</name>
</gene>
<feature type="region of interest" description="Disordered" evidence="8">
    <location>
        <begin position="396"/>
        <end position="415"/>
    </location>
</feature>
<comment type="cofactor">
    <cofactor evidence="1">
        <name>[4Fe-4S] cluster</name>
        <dbReference type="ChEBI" id="CHEBI:49883"/>
    </cofactor>
</comment>
<feature type="domain" description="Aconitase/3-isopropylmalate dehydratase large subunit alpha/beta/alpha" evidence="9">
    <location>
        <begin position="68"/>
        <end position="570"/>
    </location>
</feature>
<dbReference type="NCBIfam" id="NF006757">
    <property type="entry name" value="PRK09277.1"/>
    <property type="match status" value="1"/>
</dbReference>
<organism evidence="11 12">
    <name type="scientific">Geodermatophilus siccatus</name>
    <dbReference type="NCBI Taxonomy" id="1137991"/>
    <lineage>
        <taxon>Bacteria</taxon>
        <taxon>Bacillati</taxon>
        <taxon>Actinomycetota</taxon>
        <taxon>Actinomycetes</taxon>
        <taxon>Geodermatophilales</taxon>
        <taxon>Geodermatophilaceae</taxon>
        <taxon>Geodermatophilus</taxon>
    </lineage>
</organism>
<dbReference type="PROSITE" id="PS00450">
    <property type="entry name" value="ACONITASE_1"/>
    <property type="match status" value="1"/>
</dbReference>
<dbReference type="SUPFAM" id="SSF53732">
    <property type="entry name" value="Aconitase iron-sulfur domain"/>
    <property type="match status" value="1"/>
</dbReference>
<evidence type="ECO:0000259" key="10">
    <source>
        <dbReference type="Pfam" id="PF00694"/>
    </source>
</evidence>
<evidence type="ECO:0000256" key="1">
    <source>
        <dbReference type="ARBA" id="ARBA00001966"/>
    </source>
</evidence>
<evidence type="ECO:0000256" key="4">
    <source>
        <dbReference type="ARBA" id="ARBA00023004"/>
    </source>
</evidence>
<evidence type="ECO:0000256" key="2">
    <source>
        <dbReference type="ARBA" id="ARBA00007185"/>
    </source>
</evidence>
<dbReference type="InterPro" id="IPR018136">
    <property type="entry name" value="Aconitase_4Fe-4S_BS"/>
</dbReference>
<dbReference type="InterPro" id="IPR001030">
    <property type="entry name" value="Acoase/IPM_deHydtase_lsu_aba"/>
</dbReference>
<dbReference type="UniPathway" id="UPA00946"/>
<dbReference type="InterPro" id="IPR006249">
    <property type="entry name" value="Aconitase/IRP2"/>
</dbReference>
<evidence type="ECO:0000256" key="3">
    <source>
        <dbReference type="ARBA" id="ARBA00022723"/>
    </source>
</evidence>
<reference evidence="12" key="1">
    <citation type="submission" date="2016-10" db="EMBL/GenBank/DDBJ databases">
        <authorList>
            <person name="Varghese N."/>
            <person name="Submissions S."/>
        </authorList>
    </citation>
    <scope>NUCLEOTIDE SEQUENCE [LARGE SCALE GENOMIC DNA]</scope>
    <source>
        <strain evidence="12">DSM 45419</strain>
    </source>
</reference>
<dbReference type="Pfam" id="PF00694">
    <property type="entry name" value="Aconitase_C"/>
    <property type="match status" value="1"/>
</dbReference>
<dbReference type="Proteomes" id="UP000198680">
    <property type="component" value="Unassembled WGS sequence"/>
</dbReference>
<comment type="similarity">
    <text evidence="2 7">Belongs to the aconitase/IPM isomerase family.</text>
</comment>
<dbReference type="AlphaFoldDB" id="A0A1G9MUC1"/>
<evidence type="ECO:0000256" key="6">
    <source>
        <dbReference type="ARBA" id="ARBA00023239"/>
    </source>
</evidence>
<keyword evidence="5 7" id="KW-0411">Iron-sulfur</keyword>
<evidence type="ECO:0000313" key="11">
    <source>
        <dbReference type="EMBL" id="SDL77704.1"/>
    </source>
</evidence>
<dbReference type="Gene3D" id="3.30.499.10">
    <property type="entry name" value="Aconitase, domain 3"/>
    <property type="match status" value="2"/>
</dbReference>
<dbReference type="InterPro" id="IPR015928">
    <property type="entry name" value="Aconitase/3IPM_dehydase_swvl"/>
</dbReference>
<dbReference type="NCBIfam" id="TIGR01341">
    <property type="entry name" value="aconitase_1"/>
    <property type="match status" value="1"/>
</dbReference>
<name>A0A1G9MUC1_9ACTN</name>
<keyword evidence="3" id="KW-0479">Metal-binding</keyword>
<dbReference type="InterPro" id="IPR015931">
    <property type="entry name" value="Acnase/IPM_dHydase_lsu_aba_1/3"/>
</dbReference>
<evidence type="ECO:0000259" key="9">
    <source>
        <dbReference type="Pfam" id="PF00330"/>
    </source>
</evidence>
<dbReference type="EC" id="4.2.1.3" evidence="7"/>
<dbReference type="Gene3D" id="3.20.19.10">
    <property type="entry name" value="Aconitase, domain 4"/>
    <property type="match status" value="1"/>
</dbReference>
<dbReference type="PANTHER" id="PTHR11670">
    <property type="entry name" value="ACONITASE/IRON-RESPONSIVE ELEMENT FAMILY MEMBER"/>
    <property type="match status" value="1"/>
</dbReference>
<feature type="domain" description="Aconitase A/isopropylmalate dehydratase small subunit swivel" evidence="10">
    <location>
        <begin position="707"/>
        <end position="824"/>
    </location>
</feature>